<name>A0ABS9SQ84_9BACT</name>
<accession>A0ABS9SQ84</accession>
<evidence type="ECO:0000259" key="5">
    <source>
        <dbReference type="SMART" id="SM00226"/>
    </source>
</evidence>
<keyword evidence="3" id="KW-0378">Hydrolase</keyword>
<comment type="similarity">
    <text evidence="1">Belongs to the low molecular weight phosphotyrosine protein phosphatase family.</text>
</comment>
<evidence type="ECO:0000256" key="1">
    <source>
        <dbReference type="ARBA" id="ARBA00011063"/>
    </source>
</evidence>
<sequence length="88" mass="9643">MKILMVCLGNICRSPLAEGILQHKVKEAGLKWQIDSAGTNGYHIGEAPHQLSQKVAKAKGWISASSARAGLLRQILTSMIKSTPWRMM</sequence>
<dbReference type="EMBL" id="JAKWBL010000004">
    <property type="protein sequence ID" value="MCH5600541.1"/>
    <property type="molecule type" value="Genomic_DNA"/>
</dbReference>
<keyword evidence="7" id="KW-1185">Reference proteome</keyword>
<evidence type="ECO:0000313" key="7">
    <source>
        <dbReference type="Proteomes" id="UP001202248"/>
    </source>
</evidence>
<dbReference type="PANTHER" id="PTHR11717">
    <property type="entry name" value="LOW MOLECULAR WEIGHT PROTEIN TYROSINE PHOSPHATASE"/>
    <property type="match status" value="1"/>
</dbReference>
<dbReference type="EC" id="3.1.3.48" evidence="2"/>
<dbReference type="PRINTS" id="PR00719">
    <property type="entry name" value="LMWPTPASE"/>
</dbReference>
<dbReference type="SMART" id="SM00226">
    <property type="entry name" value="LMWPc"/>
    <property type="match status" value="1"/>
</dbReference>
<evidence type="ECO:0000256" key="3">
    <source>
        <dbReference type="ARBA" id="ARBA00022801"/>
    </source>
</evidence>
<reference evidence="6 7" key="1">
    <citation type="submission" date="2022-02" db="EMBL/GenBank/DDBJ databases">
        <authorList>
            <person name="Min J."/>
        </authorList>
    </citation>
    <scope>NUCLEOTIDE SEQUENCE [LARGE SCALE GENOMIC DNA]</scope>
    <source>
        <strain evidence="6 7">GR10-1</strain>
    </source>
</reference>
<dbReference type="Proteomes" id="UP001202248">
    <property type="component" value="Unassembled WGS sequence"/>
</dbReference>
<dbReference type="InterPro" id="IPR050438">
    <property type="entry name" value="LMW_PTPase"/>
</dbReference>
<dbReference type="Pfam" id="PF01451">
    <property type="entry name" value="LMWPc"/>
    <property type="match status" value="1"/>
</dbReference>
<organism evidence="6 7">
    <name type="scientific">Niabella ginsengisoli</name>
    <dbReference type="NCBI Taxonomy" id="522298"/>
    <lineage>
        <taxon>Bacteria</taxon>
        <taxon>Pseudomonadati</taxon>
        <taxon>Bacteroidota</taxon>
        <taxon>Chitinophagia</taxon>
        <taxon>Chitinophagales</taxon>
        <taxon>Chitinophagaceae</taxon>
        <taxon>Niabella</taxon>
    </lineage>
</organism>
<evidence type="ECO:0000256" key="2">
    <source>
        <dbReference type="ARBA" id="ARBA00013064"/>
    </source>
</evidence>
<protein>
    <recommendedName>
        <fullName evidence="2">protein-tyrosine-phosphatase</fullName>
        <ecNumber evidence="2">3.1.3.48</ecNumber>
    </recommendedName>
</protein>
<evidence type="ECO:0000256" key="4">
    <source>
        <dbReference type="ARBA" id="ARBA00022912"/>
    </source>
</evidence>
<dbReference type="InterPro" id="IPR023485">
    <property type="entry name" value="Ptyr_pPase"/>
</dbReference>
<gene>
    <name evidence="6" type="ORF">MKP09_22805</name>
</gene>
<dbReference type="Gene3D" id="3.40.50.2300">
    <property type="match status" value="1"/>
</dbReference>
<dbReference type="PANTHER" id="PTHR11717:SF7">
    <property type="entry name" value="LOW MOLECULAR WEIGHT PHOSPHOTYROSINE PROTEIN PHOSPHATASE"/>
    <property type="match status" value="1"/>
</dbReference>
<evidence type="ECO:0000313" key="6">
    <source>
        <dbReference type="EMBL" id="MCH5600541.1"/>
    </source>
</evidence>
<comment type="caution">
    <text evidence="6">The sequence shown here is derived from an EMBL/GenBank/DDBJ whole genome shotgun (WGS) entry which is preliminary data.</text>
</comment>
<proteinExistence type="inferred from homology"/>
<dbReference type="InterPro" id="IPR036196">
    <property type="entry name" value="Ptyr_pPase_sf"/>
</dbReference>
<feature type="domain" description="Phosphotyrosine protein phosphatase I" evidence="5">
    <location>
        <begin position="1"/>
        <end position="86"/>
    </location>
</feature>
<dbReference type="SUPFAM" id="SSF52788">
    <property type="entry name" value="Phosphotyrosine protein phosphatases I"/>
    <property type="match status" value="1"/>
</dbReference>
<keyword evidence="4" id="KW-0904">Protein phosphatase</keyword>
<dbReference type="InterPro" id="IPR017867">
    <property type="entry name" value="Tyr_phospatase_low_mol_wt"/>
</dbReference>